<dbReference type="Proteomes" id="UP000246740">
    <property type="component" value="Unassembled WGS sequence"/>
</dbReference>
<dbReference type="STRING" id="1882483.A0A317XR01"/>
<dbReference type="InParanoid" id="A0A317XR01"/>
<feature type="compositionally biased region" description="Low complexity" evidence="1">
    <location>
        <begin position="224"/>
        <end position="240"/>
    </location>
</feature>
<proteinExistence type="predicted"/>
<evidence type="ECO:0000313" key="2">
    <source>
        <dbReference type="EMBL" id="PWZ00532.1"/>
    </source>
</evidence>
<name>A0A317XR01_9BASI</name>
<dbReference type="CDD" id="cd24007">
    <property type="entry name" value="ASKHA_NBD_eukNAGK-like"/>
    <property type="match status" value="1"/>
</dbReference>
<feature type="region of interest" description="Disordered" evidence="1">
    <location>
        <begin position="224"/>
        <end position="243"/>
    </location>
</feature>
<dbReference type="InterPro" id="IPR043129">
    <property type="entry name" value="ATPase_NBD"/>
</dbReference>
<reference evidence="2 3" key="1">
    <citation type="journal article" date="2018" name="Mol. Biol. Evol.">
        <title>Broad Genomic Sampling Reveals a Smut Pathogenic Ancestry of the Fungal Clade Ustilaginomycotina.</title>
        <authorList>
            <person name="Kijpornyongpan T."/>
            <person name="Mondo S.J."/>
            <person name="Barry K."/>
            <person name="Sandor L."/>
            <person name="Lee J."/>
            <person name="Lipzen A."/>
            <person name="Pangilinan J."/>
            <person name="LaButti K."/>
            <person name="Hainaut M."/>
            <person name="Henrissat B."/>
            <person name="Grigoriev I.V."/>
            <person name="Spatafora J.W."/>
            <person name="Aime M.C."/>
        </authorList>
    </citation>
    <scope>NUCLEOTIDE SEQUENCE [LARGE SCALE GENOMIC DNA]</scope>
    <source>
        <strain evidence="2 3">MCA 3645</strain>
    </source>
</reference>
<dbReference type="PANTHER" id="PTHR43190">
    <property type="entry name" value="N-ACETYL-D-GLUCOSAMINE KINASE"/>
    <property type="match status" value="1"/>
</dbReference>
<feature type="region of interest" description="Disordered" evidence="1">
    <location>
        <begin position="1"/>
        <end position="27"/>
    </location>
</feature>
<gene>
    <name evidence="2" type="ORF">BCV70DRAFT_97114</name>
</gene>
<keyword evidence="3" id="KW-1185">Reference proteome</keyword>
<dbReference type="AlphaFoldDB" id="A0A317XR01"/>
<sequence>MASPQASSSLLPVAATSTSSAPESTEGQHDVVICVDAGGTKTLAVAAHVATKETFIGQAGCGNCATLGLEAASHVILKAVKDALRSAGYATFLEQIEAGEAEGITTPPLSVSDSDGASSDGYPTASSSNVARPRVKAVWIGSAGLSSSTVIGNYRQQISQVFQDHWLADESTAIWITNDAVLLSAPMLRDDSTKSCVCLIAGTGSAGFAFSRTSPKDALLLSTARASSRPGSSRSSVDASTAAENEDLPGLTTVSKTGGWGYLLGDRGSGWSIGLSTIQLLLTREEARQFDPSPLTDFEEAVCKGLGVSTPIELISAAYQDRVCATGGNFFHAEDARKRWLAEITRVVFDYAFDTQGRSGQEVAMSLLHQAVGECIDSISKLCNPPERIRPGASTLVLGGGLWSNTKFLDLLTELWKQQGKEEFKNIHVVKSPAQEAVAYLVQRFLQPASSSESS</sequence>
<dbReference type="InterPro" id="IPR052519">
    <property type="entry name" value="Euk-type_GlcNAc_Kinase"/>
</dbReference>
<evidence type="ECO:0008006" key="4">
    <source>
        <dbReference type="Google" id="ProtNLM"/>
    </source>
</evidence>
<dbReference type="OrthoDB" id="311172at2759"/>
<evidence type="ECO:0000313" key="3">
    <source>
        <dbReference type="Proteomes" id="UP000246740"/>
    </source>
</evidence>
<protein>
    <recommendedName>
        <fullName evidence="4">N-acetyl-D-glucosamine kinase</fullName>
    </recommendedName>
</protein>
<feature type="region of interest" description="Disordered" evidence="1">
    <location>
        <begin position="104"/>
        <end position="128"/>
    </location>
</feature>
<dbReference type="SUPFAM" id="SSF53067">
    <property type="entry name" value="Actin-like ATPase domain"/>
    <property type="match status" value="2"/>
</dbReference>
<feature type="compositionally biased region" description="Low complexity" evidence="1">
    <location>
        <begin position="110"/>
        <end position="121"/>
    </location>
</feature>
<organism evidence="2 3">
    <name type="scientific">Testicularia cyperi</name>
    <dbReference type="NCBI Taxonomy" id="1882483"/>
    <lineage>
        <taxon>Eukaryota</taxon>
        <taxon>Fungi</taxon>
        <taxon>Dikarya</taxon>
        <taxon>Basidiomycota</taxon>
        <taxon>Ustilaginomycotina</taxon>
        <taxon>Ustilaginomycetes</taxon>
        <taxon>Ustilaginales</taxon>
        <taxon>Anthracoideaceae</taxon>
        <taxon>Testicularia</taxon>
    </lineage>
</organism>
<dbReference type="PANTHER" id="PTHR43190:SF3">
    <property type="entry name" value="N-ACETYL-D-GLUCOSAMINE KINASE"/>
    <property type="match status" value="1"/>
</dbReference>
<feature type="compositionally biased region" description="Low complexity" evidence="1">
    <location>
        <begin position="1"/>
        <end position="25"/>
    </location>
</feature>
<dbReference type="Gene3D" id="3.30.420.40">
    <property type="match status" value="2"/>
</dbReference>
<dbReference type="EMBL" id="KZ819192">
    <property type="protein sequence ID" value="PWZ00532.1"/>
    <property type="molecule type" value="Genomic_DNA"/>
</dbReference>
<accession>A0A317XR01</accession>
<evidence type="ECO:0000256" key="1">
    <source>
        <dbReference type="SAM" id="MobiDB-lite"/>
    </source>
</evidence>